<dbReference type="EMBL" id="SWLB01000026">
    <property type="protein sequence ID" value="KAF3321879.1"/>
    <property type="molecule type" value="Genomic_DNA"/>
</dbReference>
<organism evidence="2 3">
    <name type="scientific">Carex littledalei</name>
    <dbReference type="NCBI Taxonomy" id="544730"/>
    <lineage>
        <taxon>Eukaryota</taxon>
        <taxon>Viridiplantae</taxon>
        <taxon>Streptophyta</taxon>
        <taxon>Embryophyta</taxon>
        <taxon>Tracheophyta</taxon>
        <taxon>Spermatophyta</taxon>
        <taxon>Magnoliopsida</taxon>
        <taxon>Liliopsida</taxon>
        <taxon>Poales</taxon>
        <taxon>Cyperaceae</taxon>
        <taxon>Cyperoideae</taxon>
        <taxon>Cariceae</taxon>
        <taxon>Carex</taxon>
        <taxon>Carex subgen. Euthyceras</taxon>
    </lineage>
</organism>
<reference evidence="2" key="1">
    <citation type="submission" date="2020-01" db="EMBL/GenBank/DDBJ databases">
        <title>Genome sequence of Kobresia littledalei, the first chromosome-level genome in the family Cyperaceae.</title>
        <authorList>
            <person name="Qu G."/>
        </authorList>
    </citation>
    <scope>NUCLEOTIDE SEQUENCE</scope>
    <source>
        <strain evidence="2">C.B.Clarke</strain>
        <tissue evidence="2">Leaf</tissue>
    </source>
</reference>
<dbReference type="OrthoDB" id="748129at2759"/>
<dbReference type="AlphaFoldDB" id="A0A833QFW0"/>
<dbReference type="InterPro" id="IPR025659">
    <property type="entry name" value="Tubby-like_C"/>
</dbReference>
<evidence type="ECO:0000313" key="3">
    <source>
        <dbReference type="Proteomes" id="UP000623129"/>
    </source>
</evidence>
<name>A0A833QFW0_9POAL</name>
<sequence>MTKVHPNGVARATEQPRLAVASASEQHRHNPEVLTVWRKSLLFNCNGFTVFDATGNLVFRVDNYASEYRGEIVLMDSSGNSVLTIRRKKLSLSDQWLIYNGDACTKPLFSIKKHLAIRPTKTLIYMTPANSGANGSMYRIDGSYHHRNCAMYNQQGQVVAEILKKESKTGVSLGNDVFRLVVQSELDKCLAMAVVIVLDQIFGPGPSLLRNWSF</sequence>
<comment type="similarity">
    <text evidence="1">Belongs to the LOR family.</text>
</comment>
<dbReference type="Proteomes" id="UP000623129">
    <property type="component" value="Unassembled WGS sequence"/>
</dbReference>
<gene>
    <name evidence="2" type="ORF">FCM35_KLT14095</name>
</gene>
<comment type="caution">
    <text evidence="2">The sequence shown here is derived from an EMBL/GenBank/DDBJ whole genome shotgun (WGS) entry which is preliminary data.</text>
</comment>
<proteinExistence type="inferred from homology"/>
<evidence type="ECO:0000313" key="2">
    <source>
        <dbReference type="EMBL" id="KAF3321879.1"/>
    </source>
</evidence>
<dbReference type="InterPro" id="IPR038595">
    <property type="entry name" value="LOR_sf"/>
</dbReference>
<dbReference type="Gene3D" id="2.40.160.200">
    <property type="entry name" value="LURP1-related"/>
    <property type="match status" value="1"/>
</dbReference>
<dbReference type="PANTHER" id="PTHR31087:SF131">
    <property type="entry name" value="TRANSLATION INITIATION FACTOR 2B FAMILY PROTEIN, PUTATIVE, EXPRESSED-RELATED"/>
    <property type="match status" value="1"/>
</dbReference>
<protein>
    <submittedName>
        <fullName evidence="2">Protein LURP-one-related 8-like protein</fullName>
    </submittedName>
</protein>
<dbReference type="SUPFAM" id="SSF54518">
    <property type="entry name" value="Tubby C-terminal domain-like"/>
    <property type="match status" value="1"/>
</dbReference>
<accession>A0A833QFW0</accession>
<dbReference type="InterPro" id="IPR007612">
    <property type="entry name" value="LOR"/>
</dbReference>
<keyword evidence="3" id="KW-1185">Reference proteome</keyword>
<dbReference type="PANTHER" id="PTHR31087">
    <property type="match status" value="1"/>
</dbReference>
<evidence type="ECO:0000256" key="1">
    <source>
        <dbReference type="ARBA" id="ARBA00005437"/>
    </source>
</evidence>
<dbReference type="Pfam" id="PF04525">
    <property type="entry name" value="LOR"/>
    <property type="match status" value="1"/>
</dbReference>